<dbReference type="InterPro" id="IPR013216">
    <property type="entry name" value="Methyltransf_11"/>
</dbReference>
<dbReference type="PANTHER" id="PTHR43464:SF19">
    <property type="entry name" value="UBIQUINONE BIOSYNTHESIS O-METHYLTRANSFERASE, MITOCHONDRIAL"/>
    <property type="match status" value="1"/>
</dbReference>
<organism evidence="6 7">
    <name type="scientific">Candidatus Uhrbacteria bacterium RIFCSPLOWO2_02_FULL_49_11</name>
    <dbReference type="NCBI Taxonomy" id="1802409"/>
    <lineage>
        <taxon>Bacteria</taxon>
        <taxon>Candidatus Uhriibacteriota</taxon>
    </lineage>
</organism>
<reference evidence="6 7" key="1">
    <citation type="journal article" date="2016" name="Nat. Commun.">
        <title>Thousands of microbial genomes shed light on interconnected biogeochemical processes in an aquifer system.</title>
        <authorList>
            <person name="Anantharaman K."/>
            <person name="Brown C.T."/>
            <person name="Hug L.A."/>
            <person name="Sharon I."/>
            <person name="Castelle C.J."/>
            <person name="Probst A.J."/>
            <person name="Thomas B.C."/>
            <person name="Singh A."/>
            <person name="Wilkins M.J."/>
            <person name="Karaoz U."/>
            <person name="Brodie E.L."/>
            <person name="Williams K.H."/>
            <person name="Hubbard S.S."/>
            <person name="Banfield J.F."/>
        </authorList>
    </citation>
    <scope>NUCLEOTIDE SEQUENCE [LARGE SCALE GENOMIC DNA]</scope>
</reference>
<evidence type="ECO:0000313" key="6">
    <source>
        <dbReference type="EMBL" id="OGL87583.1"/>
    </source>
</evidence>
<keyword evidence="4" id="KW-0812">Transmembrane</keyword>
<dbReference type="PANTHER" id="PTHR43464">
    <property type="entry name" value="METHYLTRANSFERASE"/>
    <property type="match status" value="1"/>
</dbReference>
<dbReference type="EMBL" id="MGER01000072">
    <property type="protein sequence ID" value="OGL87583.1"/>
    <property type="molecule type" value="Genomic_DNA"/>
</dbReference>
<keyword evidence="2" id="KW-0808">Transferase</keyword>
<evidence type="ECO:0000256" key="2">
    <source>
        <dbReference type="ARBA" id="ARBA00022679"/>
    </source>
</evidence>
<evidence type="ECO:0000313" key="7">
    <source>
        <dbReference type="Proteomes" id="UP000178264"/>
    </source>
</evidence>
<comment type="caution">
    <text evidence="6">The sequence shown here is derived from an EMBL/GenBank/DDBJ whole genome shotgun (WGS) entry which is preliminary data.</text>
</comment>
<dbReference type="Gene3D" id="3.40.50.150">
    <property type="entry name" value="Vaccinia Virus protein VP39"/>
    <property type="match status" value="1"/>
</dbReference>
<protein>
    <recommendedName>
        <fullName evidence="5">Methyltransferase type 11 domain-containing protein</fullName>
    </recommendedName>
</protein>
<proteinExistence type="predicted"/>
<keyword evidence="3" id="KW-0949">S-adenosyl-L-methionine</keyword>
<feature type="transmembrane region" description="Helical" evidence="4">
    <location>
        <begin position="204"/>
        <end position="222"/>
    </location>
</feature>
<keyword evidence="4" id="KW-0472">Membrane</keyword>
<dbReference type="Proteomes" id="UP000178264">
    <property type="component" value="Unassembled WGS sequence"/>
</dbReference>
<feature type="transmembrane region" description="Helical" evidence="4">
    <location>
        <begin position="175"/>
        <end position="192"/>
    </location>
</feature>
<keyword evidence="1" id="KW-0489">Methyltransferase</keyword>
<evidence type="ECO:0000256" key="4">
    <source>
        <dbReference type="SAM" id="Phobius"/>
    </source>
</evidence>
<evidence type="ECO:0000256" key="3">
    <source>
        <dbReference type="ARBA" id="ARBA00022691"/>
    </source>
</evidence>
<accession>A0A1F7VAY9</accession>
<dbReference type="SUPFAM" id="SSF53335">
    <property type="entry name" value="S-adenosyl-L-methionine-dependent methyltransferases"/>
    <property type="match status" value="1"/>
</dbReference>
<evidence type="ECO:0000256" key="1">
    <source>
        <dbReference type="ARBA" id="ARBA00022603"/>
    </source>
</evidence>
<dbReference type="InterPro" id="IPR029063">
    <property type="entry name" value="SAM-dependent_MTases_sf"/>
</dbReference>
<evidence type="ECO:0000259" key="5">
    <source>
        <dbReference type="Pfam" id="PF08241"/>
    </source>
</evidence>
<gene>
    <name evidence="6" type="ORF">A3I42_03840</name>
</gene>
<name>A0A1F7VAY9_9BACT</name>
<dbReference type="Pfam" id="PF08241">
    <property type="entry name" value="Methyltransf_11"/>
    <property type="match status" value="1"/>
</dbReference>
<dbReference type="GO" id="GO:0008757">
    <property type="term" value="F:S-adenosylmethionine-dependent methyltransferase activity"/>
    <property type="evidence" value="ECO:0007669"/>
    <property type="project" value="InterPro"/>
</dbReference>
<feature type="domain" description="Methyltransferase type 11" evidence="5">
    <location>
        <begin position="42"/>
        <end position="134"/>
    </location>
</feature>
<sequence>MELGVYQRMYDAQDSFWWHKGMRRFFSLFLNAYVGGTDNVILDLGCGTGALFAALRPYGAIYGIDIAEEAVRYARKQGMACEVISGNAMALPFAPDTFDVVVCSDLLYHAQVSDERAVISEIHRVLKPHGVVVIKEAAYDWLRSRMDELVHTKHRFTAPELKDDLLAAHFHVCRITYIMTILFPLALAARLFERIFRQKYDPSRIFTTGTALNTLFTLLLYGEASLTQKMNFPFGLSIIAVAKKP</sequence>
<dbReference type="AlphaFoldDB" id="A0A1F7VAY9"/>
<keyword evidence="4" id="KW-1133">Transmembrane helix</keyword>
<dbReference type="GO" id="GO:0032259">
    <property type="term" value="P:methylation"/>
    <property type="evidence" value="ECO:0007669"/>
    <property type="project" value="UniProtKB-KW"/>
</dbReference>
<dbReference type="CDD" id="cd02440">
    <property type="entry name" value="AdoMet_MTases"/>
    <property type="match status" value="1"/>
</dbReference>